<dbReference type="RefSeq" id="WP_121928193.1">
    <property type="nucleotide sequence ID" value="NZ_CP068292.1"/>
</dbReference>
<dbReference type="GO" id="GO:0000917">
    <property type="term" value="P:division septum assembly"/>
    <property type="evidence" value="ECO:0007669"/>
    <property type="project" value="UniProtKB-KW"/>
</dbReference>
<protein>
    <submittedName>
        <fullName evidence="5">DUF552 domain-containing protein</fullName>
    </submittedName>
</protein>
<evidence type="ECO:0000256" key="4">
    <source>
        <dbReference type="ARBA" id="ARBA00044936"/>
    </source>
</evidence>
<name>A0A3M0GR07_9CORY</name>
<comment type="caution">
    <text evidence="5">The sequence shown here is derived from an EMBL/GenBank/DDBJ whole genome shotgun (WGS) entry which is preliminary data.</text>
</comment>
<evidence type="ECO:0000256" key="3">
    <source>
        <dbReference type="ARBA" id="ARBA00023306"/>
    </source>
</evidence>
<proteinExistence type="predicted"/>
<dbReference type="Gene3D" id="3.30.110.150">
    <property type="entry name" value="SepF-like protein"/>
    <property type="match status" value="1"/>
</dbReference>
<sequence length="157" mass="17291">MSFIDRTKNFFGLGPMDFEEDDAYYNDEPRYMGNGAAAPAAYAPRRAPQAYEPTPTPSLVEEKFVPTIVAISLTSFNDAAKVGEPFRDGDAVVFELTDAEHNTAKRFIDFAAGLCFGLEGRMLNLTKSMDTQRRVFAVVPRSADIATPELERAGGLR</sequence>
<dbReference type="Proteomes" id="UP000270649">
    <property type="component" value="Unassembled WGS sequence"/>
</dbReference>
<evidence type="ECO:0000256" key="2">
    <source>
        <dbReference type="ARBA" id="ARBA00023210"/>
    </source>
</evidence>
<dbReference type="PANTHER" id="PTHR35798">
    <property type="entry name" value="CELL DIVISION PROTEIN SEPF"/>
    <property type="match status" value="1"/>
</dbReference>
<reference evidence="5 6" key="1">
    <citation type="submission" date="2018-10" db="EMBL/GenBank/DDBJ databases">
        <title>Corynebacterium macginleyi genome sequencing and assembly of the type strain and two clinical samples.</title>
        <authorList>
            <person name="Bernier A.-M."/>
            <person name="Bernard K."/>
        </authorList>
    </citation>
    <scope>NUCLEOTIDE SEQUENCE [LARGE SCALE GENOMIC DNA]</scope>
    <source>
        <strain evidence="5 6">NML 120205</strain>
    </source>
</reference>
<dbReference type="Pfam" id="PF04472">
    <property type="entry name" value="SepF"/>
    <property type="match status" value="1"/>
</dbReference>
<dbReference type="InterPro" id="IPR007561">
    <property type="entry name" value="Cell_div_SepF/SepF-rel"/>
</dbReference>
<dbReference type="PANTHER" id="PTHR35798:SF1">
    <property type="entry name" value="CELL DIVISION PROTEIN SEPF"/>
    <property type="match status" value="1"/>
</dbReference>
<accession>A0A3M0GR07</accession>
<organism evidence="5 6">
    <name type="scientific">Corynebacterium macginleyi</name>
    <dbReference type="NCBI Taxonomy" id="38290"/>
    <lineage>
        <taxon>Bacteria</taxon>
        <taxon>Bacillati</taxon>
        <taxon>Actinomycetota</taxon>
        <taxon>Actinomycetes</taxon>
        <taxon>Mycobacteriales</taxon>
        <taxon>Corynebacteriaceae</taxon>
        <taxon>Corynebacterium</taxon>
    </lineage>
</organism>
<dbReference type="AlphaFoldDB" id="A0A3M0GR07"/>
<dbReference type="InterPro" id="IPR023052">
    <property type="entry name" value="Cell_div_SepF"/>
</dbReference>
<evidence type="ECO:0000313" key="5">
    <source>
        <dbReference type="EMBL" id="RMB57024.1"/>
    </source>
</evidence>
<keyword evidence="2" id="KW-0717">Septation</keyword>
<dbReference type="OrthoDB" id="3731101at2"/>
<keyword evidence="1" id="KW-0132">Cell division</keyword>
<comment type="function">
    <text evidence="4">Cell division protein that is part of the divisome complex and is recruited early to the Z-ring. Probably stimulates Z-ring formation, perhaps through the cross-linking of FtsZ protofilaments. Its function overlaps with FtsA.</text>
</comment>
<evidence type="ECO:0000256" key="1">
    <source>
        <dbReference type="ARBA" id="ARBA00022618"/>
    </source>
</evidence>
<dbReference type="InterPro" id="IPR038594">
    <property type="entry name" value="SepF-like_sf"/>
</dbReference>
<dbReference type="EMBL" id="REGC01000017">
    <property type="protein sequence ID" value="RMB57024.1"/>
    <property type="molecule type" value="Genomic_DNA"/>
</dbReference>
<keyword evidence="3" id="KW-0131">Cell cycle</keyword>
<gene>
    <name evidence="5" type="ORF">D9543_10250</name>
</gene>
<evidence type="ECO:0000313" key="6">
    <source>
        <dbReference type="Proteomes" id="UP000270649"/>
    </source>
</evidence>